<keyword evidence="4" id="KW-0489">Methyltransferase</keyword>
<evidence type="ECO:0000256" key="8">
    <source>
        <dbReference type="ARBA" id="ARBA00023163"/>
    </source>
</evidence>
<dbReference type="InterPro" id="IPR029063">
    <property type="entry name" value="SAM-dependent_MTases_sf"/>
</dbReference>
<dbReference type="AlphaFoldDB" id="A0A7R8WBT5"/>
<dbReference type="InterPro" id="IPR046950">
    <property type="entry name" value="DNA-dir_Rpol_C_phage-type"/>
</dbReference>
<comment type="similarity">
    <text evidence="9">Belongs to the class I-like SAM-binding methyltransferase superfamily. Cation-dependent O-methyltransferase family.</text>
</comment>
<dbReference type="Gene3D" id="3.30.70.370">
    <property type="match status" value="1"/>
</dbReference>
<comment type="similarity">
    <text evidence="1 11">Belongs to the phage and mitochondrial RNA polymerase family.</text>
</comment>
<feature type="region of interest" description="Disordered" evidence="12">
    <location>
        <begin position="462"/>
        <end position="484"/>
    </location>
</feature>
<evidence type="ECO:0000256" key="1">
    <source>
        <dbReference type="ARBA" id="ARBA00009493"/>
    </source>
</evidence>
<dbReference type="PROSITE" id="PS00900">
    <property type="entry name" value="RNA_POL_PHAGE_1"/>
    <property type="match status" value="1"/>
</dbReference>
<proteinExistence type="inferred from homology"/>
<organism evidence="14">
    <name type="scientific">Cyprideis torosa</name>
    <dbReference type="NCBI Taxonomy" id="163714"/>
    <lineage>
        <taxon>Eukaryota</taxon>
        <taxon>Metazoa</taxon>
        <taxon>Ecdysozoa</taxon>
        <taxon>Arthropoda</taxon>
        <taxon>Crustacea</taxon>
        <taxon>Oligostraca</taxon>
        <taxon>Ostracoda</taxon>
        <taxon>Podocopa</taxon>
        <taxon>Podocopida</taxon>
        <taxon>Cytherocopina</taxon>
        <taxon>Cytheroidea</taxon>
        <taxon>Cytherideidae</taxon>
        <taxon>Cyprideis</taxon>
    </lineage>
</organism>
<dbReference type="GO" id="GO:0006390">
    <property type="term" value="P:mitochondrial transcription"/>
    <property type="evidence" value="ECO:0007669"/>
    <property type="project" value="TreeGrafter"/>
</dbReference>
<comment type="function">
    <text evidence="11">DNA-dependent RNA polymerase catalyzes the transcription of DNA into RNA using the four ribonucleoside triphosphates as substrates.</text>
</comment>
<keyword evidence="6" id="KW-0949">S-adenosyl-L-methionine</keyword>
<dbReference type="EC" id="2.7.7.6" evidence="2 11"/>
<evidence type="ECO:0000256" key="7">
    <source>
        <dbReference type="ARBA" id="ARBA00022695"/>
    </source>
</evidence>
<dbReference type="PANTHER" id="PTHR10102:SF0">
    <property type="entry name" value="DNA-DIRECTED RNA POLYMERASE, MITOCHONDRIAL"/>
    <property type="match status" value="1"/>
</dbReference>
<dbReference type="InterPro" id="IPR043502">
    <property type="entry name" value="DNA/RNA_pol_sf"/>
</dbReference>
<dbReference type="Gene3D" id="1.10.287.280">
    <property type="match status" value="1"/>
</dbReference>
<dbReference type="SUPFAM" id="SSF53335">
    <property type="entry name" value="S-adenosyl-L-methionine-dependent methyltransferases"/>
    <property type="match status" value="1"/>
</dbReference>
<accession>A0A7R8WBT5</accession>
<reference evidence="14" key="1">
    <citation type="submission" date="2020-11" db="EMBL/GenBank/DDBJ databases">
        <authorList>
            <person name="Tran Van P."/>
        </authorList>
    </citation>
    <scope>NUCLEOTIDE SEQUENCE</scope>
</reference>
<dbReference type="InterPro" id="IPR002935">
    <property type="entry name" value="SAM_O-MeTrfase"/>
</dbReference>
<dbReference type="CDD" id="cd02440">
    <property type="entry name" value="AdoMet_MTases"/>
    <property type="match status" value="1"/>
</dbReference>
<feature type="compositionally biased region" description="Basic and acidic residues" evidence="12">
    <location>
        <begin position="462"/>
        <end position="482"/>
    </location>
</feature>
<dbReference type="GO" id="GO:0032259">
    <property type="term" value="P:methylation"/>
    <property type="evidence" value="ECO:0007669"/>
    <property type="project" value="UniProtKB-KW"/>
</dbReference>
<evidence type="ECO:0000256" key="11">
    <source>
        <dbReference type="RuleBase" id="RU003805"/>
    </source>
</evidence>
<dbReference type="PANTHER" id="PTHR10102">
    <property type="entry name" value="DNA-DIRECTED RNA POLYMERASE, MITOCHONDRIAL"/>
    <property type="match status" value="1"/>
</dbReference>
<dbReference type="Pfam" id="PF00940">
    <property type="entry name" value="RNA_pol"/>
    <property type="match status" value="1"/>
</dbReference>
<gene>
    <name evidence="14" type="ORF">CTOB1V02_LOCUS6593</name>
</gene>
<dbReference type="PROSITE" id="PS51682">
    <property type="entry name" value="SAM_OMT_I"/>
    <property type="match status" value="1"/>
</dbReference>
<keyword evidence="8 11" id="KW-0804">Transcription</keyword>
<dbReference type="PROSITE" id="PS00489">
    <property type="entry name" value="RNA_POL_PHAGE_2"/>
    <property type="match status" value="1"/>
</dbReference>
<evidence type="ECO:0000313" key="14">
    <source>
        <dbReference type="EMBL" id="CAD7228715.1"/>
    </source>
</evidence>
<keyword evidence="5 11" id="KW-0808">Transferase</keyword>
<dbReference type="Gene3D" id="1.10.150.20">
    <property type="entry name" value="5' to 3' exonuclease, C-terminal subdomain"/>
    <property type="match status" value="1"/>
</dbReference>
<evidence type="ECO:0000259" key="13">
    <source>
        <dbReference type="Pfam" id="PF00940"/>
    </source>
</evidence>
<keyword evidence="3 11" id="KW-0240">DNA-directed RNA polymerase</keyword>
<protein>
    <recommendedName>
        <fullName evidence="2 11">DNA-directed RNA polymerase</fullName>
        <ecNumber evidence="2 11">2.7.7.6</ecNumber>
    </recommendedName>
</protein>
<sequence>MGGDTMHGQSLDPLGVHMGSMRIPVGASPPDVLLPAHLRPLLAMVFRSGGDASLDVPVPAHPDTSEQLLASGGSGYRNNYVIAAQKRRKAEAHSLWCDTLNKLSIADFFRNRIFWMPHNLDFRGRAYTISPHLTHIGNDKNRAMLCFAKGKPLGPDGLHWLKLQVVNLTVLPVAPEDIEPMFHMDVLHKCLVKLKAKLGSHFGTERDVPREMSAYLDVALSISENLYPYLAQHSSSEGELLSNVHVTTREAPWQQFHEEGKTQSRLDSAQTTGHLEGMLLRILATASGARRALEVGAFTGYGTLSLAEGLPLDGEVVTIEREPFLVEMNKRTFANSVHGHKIKQLCLPAIEALEKLSASNEKFDLVFIDAAKIEYVHYYRLIRDNLLNRPRGLIIVDNVLWHGGMFYQFPPNTSGDMVQSLEGILEFNRLVSFDESVLKVMLPVRDGMMLIVPKPRKFRASEAKKPFRAAEDDEATGTKETLDSVEASKSVGRYRSGKKKRDPISQRLQWLEENLEQVFDSADRPLEGNRWWADSDDPWQTLAACMELTDALRSPNPETFVSHLPVHQDGSCNGLQHYAALGRDMSGGRSVNLLPDSVPRDVYSDVAAVVEAIRAQDEAAGMKVAEVLNGHISRKVIKQTVMTTVYGVTKFGARQQIYRQLKEREGFPKSETWLASFYLTTAVFQSLGEMFRGAQQIQDWLTDCAGAISKIQRQPVQWTTPLGLPVVQPYFKAPGRPNTVKQRNAFPPNYIHSLDATHMMLTALGCGYKGITFVSVHDCFWTHAADVTQMNKASETTRRSSSQICRNQFVALHSEPLLEELSEEFVRLFSVPESLIHGNKTVADTEKRRLNRLLLQIPAKGSLPLKAVKKSIYFFS</sequence>
<evidence type="ECO:0000256" key="2">
    <source>
        <dbReference type="ARBA" id="ARBA00012418"/>
    </source>
</evidence>
<evidence type="ECO:0000256" key="4">
    <source>
        <dbReference type="ARBA" id="ARBA00022603"/>
    </source>
</evidence>
<dbReference type="GO" id="GO:0008171">
    <property type="term" value="F:O-methyltransferase activity"/>
    <property type="evidence" value="ECO:0007669"/>
    <property type="project" value="InterPro"/>
</dbReference>
<evidence type="ECO:0000256" key="6">
    <source>
        <dbReference type="ARBA" id="ARBA00022691"/>
    </source>
</evidence>
<evidence type="ECO:0000256" key="3">
    <source>
        <dbReference type="ARBA" id="ARBA00022478"/>
    </source>
</evidence>
<dbReference type="OrthoDB" id="276422at2759"/>
<comment type="catalytic activity">
    <reaction evidence="10 11">
        <text>RNA(n) + a ribonucleoside 5'-triphosphate = RNA(n+1) + diphosphate</text>
        <dbReference type="Rhea" id="RHEA:21248"/>
        <dbReference type="Rhea" id="RHEA-COMP:14527"/>
        <dbReference type="Rhea" id="RHEA-COMP:17342"/>
        <dbReference type="ChEBI" id="CHEBI:33019"/>
        <dbReference type="ChEBI" id="CHEBI:61557"/>
        <dbReference type="ChEBI" id="CHEBI:140395"/>
        <dbReference type="EC" id="2.7.7.6"/>
    </reaction>
</comment>
<feature type="domain" description="DNA-directed RNA polymerase C-terminal" evidence="13">
    <location>
        <begin position="497"/>
        <end position="876"/>
    </location>
</feature>
<dbReference type="Gene3D" id="3.40.50.150">
    <property type="entry name" value="Vaccinia Virus protein VP39"/>
    <property type="match status" value="1"/>
</dbReference>
<dbReference type="InterPro" id="IPR002092">
    <property type="entry name" value="DNA-dir_Rpol_phage-type"/>
</dbReference>
<evidence type="ECO:0000256" key="12">
    <source>
        <dbReference type="SAM" id="MobiDB-lite"/>
    </source>
</evidence>
<evidence type="ECO:0000256" key="10">
    <source>
        <dbReference type="ARBA" id="ARBA00048552"/>
    </source>
</evidence>
<dbReference type="EMBL" id="OB661667">
    <property type="protein sequence ID" value="CAD7228715.1"/>
    <property type="molecule type" value="Genomic_DNA"/>
</dbReference>
<dbReference type="GO" id="GO:0034245">
    <property type="term" value="C:mitochondrial DNA-directed RNA polymerase complex"/>
    <property type="evidence" value="ECO:0007669"/>
    <property type="project" value="TreeGrafter"/>
</dbReference>
<dbReference type="GO" id="GO:0003899">
    <property type="term" value="F:DNA-directed RNA polymerase activity"/>
    <property type="evidence" value="ECO:0007669"/>
    <property type="project" value="UniProtKB-EC"/>
</dbReference>
<keyword evidence="7 11" id="KW-0548">Nucleotidyltransferase</keyword>
<dbReference type="GO" id="GO:0071897">
    <property type="term" value="P:DNA biosynthetic process"/>
    <property type="evidence" value="ECO:0007669"/>
    <property type="project" value="UniProtKB-ARBA"/>
</dbReference>
<evidence type="ECO:0000256" key="9">
    <source>
        <dbReference type="ARBA" id="ARBA00023453"/>
    </source>
</evidence>
<name>A0A7R8WBT5_9CRUS</name>
<evidence type="ECO:0000256" key="5">
    <source>
        <dbReference type="ARBA" id="ARBA00022679"/>
    </source>
</evidence>
<dbReference type="Pfam" id="PF01596">
    <property type="entry name" value="Methyltransf_3"/>
    <property type="match status" value="1"/>
</dbReference>
<dbReference type="SUPFAM" id="SSF56672">
    <property type="entry name" value="DNA/RNA polymerases"/>
    <property type="match status" value="2"/>
</dbReference>
<dbReference type="GO" id="GO:0001018">
    <property type="term" value="F:mitochondrial promoter sequence-specific DNA binding"/>
    <property type="evidence" value="ECO:0007669"/>
    <property type="project" value="TreeGrafter"/>
</dbReference>